<accession>T0JD52</accession>
<dbReference type="EMBL" id="ATHL01000001">
    <property type="protein sequence ID" value="EQB19769.1"/>
    <property type="molecule type" value="Genomic_DNA"/>
</dbReference>
<dbReference type="Proteomes" id="UP000015527">
    <property type="component" value="Unassembled WGS sequence"/>
</dbReference>
<feature type="domain" description="Methyltransferase type 11" evidence="1">
    <location>
        <begin position="4"/>
        <end position="80"/>
    </location>
</feature>
<dbReference type="CDD" id="cd02440">
    <property type="entry name" value="AdoMet_MTases"/>
    <property type="match status" value="1"/>
</dbReference>
<dbReference type="PANTHER" id="PTHR43591:SF24">
    <property type="entry name" value="2-METHOXY-6-POLYPRENYL-1,4-BENZOQUINOL METHYLASE, MITOCHONDRIAL"/>
    <property type="match status" value="1"/>
</dbReference>
<comment type="caution">
    <text evidence="2">The sequence shown here is derived from an EMBL/GenBank/DDBJ whole genome shotgun (WGS) entry which is preliminary data.</text>
</comment>
<proteinExistence type="predicted"/>
<sequence length="192" mass="20790">MAPHARNVTACDISPRMLEAISAEANRRGLNNIAPQAAAAEALPFPDGSFDFLACRFSAHHWRQVQTGLREARRVLAPGAPAMFIDVVAPAAPAADTHLQAVELLRDGSHVRDYSAAQWLAMLENAGFSVDRLTTGRLRMDFADWTARMRTPPALAAAIRALQNAASDEVAAHFEIEPDGSFTIDTLLVEAF</sequence>
<name>T0JD52_9SPHN</name>
<dbReference type="SUPFAM" id="SSF53335">
    <property type="entry name" value="S-adenosyl-L-methionine-dependent methyltransferases"/>
    <property type="match status" value="1"/>
</dbReference>
<dbReference type="PATRIC" id="fig|1096930.3.peg.70"/>
<dbReference type="eggNOG" id="COG2226">
    <property type="taxonomic scope" value="Bacteria"/>
</dbReference>
<evidence type="ECO:0000313" key="3">
    <source>
        <dbReference type="Proteomes" id="UP000015527"/>
    </source>
</evidence>
<keyword evidence="3" id="KW-1185">Reference proteome</keyword>
<reference evidence="2 3" key="1">
    <citation type="journal article" date="2013" name="Genome Announc.">
        <title>Genome Sequence of Novosphingobium lindaniclasticum LE124T, Isolated from a Hexachlorocyclohexane Dumpsite.</title>
        <authorList>
            <person name="Saxena A."/>
            <person name="Nayyar N."/>
            <person name="Sangwan N."/>
            <person name="Kumari R."/>
            <person name="Khurana J.P."/>
            <person name="Lal R."/>
        </authorList>
    </citation>
    <scope>NUCLEOTIDE SEQUENCE [LARGE SCALE GENOMIC DNA]</scope>
    <source>
        <strain evidence="2 3">LE124</strain>
    </source>
</reference>
<dbReference type="GO" id="GO:0008757">
    <property type="term" value="F:S-adenosylmethionine-dependent methyltransferase activity"/>
    <property type="evidence" value="ECO:0007669"/>
    <property type="project" value="InterPro"/>
</dbReference>
<protein>
    <recommendedName>
        <fullName evidence="1">Methyltransferase type 11 domain-containing protein</fullName>
    </recommendedName>
</protein>
<dbReference type="PANTHER" id="PTHR43591">
    <property type="entry name" value="METHYLTRANSFERASE"/>
    <property type="match status" value="1"/>
</dbReference>
<evidence type="ECO:0000313" key="2">
    <source>
        <dbReference type="EMBL" id="EQB19769.1"/>
    </source>
</evidence>
<organism evidence="2 3">
    <name type="scientific">Novosphingobium lindaniclasticum LE124</name>
    <dbReference type="NCBI Taxonomy" id="1096930"/>
    <lineage>
        <taxon>Bacteria</taxon>
        <taxon>Pseudomonadati</taxon>
        <taxon>Pseudomonadota</taxon>
        <taxon>Alphaproteobacteria</taxon>
        <taxon>Sphingomonadales</taxon>
        <taxon>Sphingomonadaceae</taxon>
        <taxon>Novosphingobium</taxon>
    </lineage>
</organism>
<dbReference type="AlphaFoldDB" id="T0JD52"/>
<evidence type="ECO:0000259" key="1">
    <source>
        <dbReference type="Pfam" id="PF08241"/>
    </source>
</evidence>
<dbReference type="InterPro" id="IPR029063">
    <property type="entry name" value="SAM-dependent_MTases_sf"/>
</dbReference>
<dbReference type="InterPro" id="IPR013216">
    <property type="entry name" value="Methyltransf_11"/>
</dbReference>
<dbReference type="Gene3D" id="3.40.50.150">
    <property type="entry name" value="Vaccinia Virus protein VP39"/>
    <property type="match status" value="1"/>
</dbReference>
<dbReference type="Pfam" id="PF08241">
    <property type="entry name" value="Methyltransf_11"/>
    <property type="match status" value="1"/>
</dbReference>
<gene>
    <name evidence="2" type="ORF">L284_00340</name>
</gene>